<keyword evidence="14" id="KW-1185">Reference proteome</keyword>
<dbReference type="GO" id="GO:0006401">
    <property type="term" value="P:RNA catabolic process"/>
    <property type="evidence" value="ECO:0007669"/>
    <property type="project" value="UniProtKB-ARBA"/>
</dbReference>
<evidence type="ECO:0000256" key="4">
    <source>
        <dbReference type="ARBA" id="ARBA00022448"/>
    </source>
</evidence>
<evidence type="ECO:0000256" key="10">
    <source>
        <dbReference type="PROSITE-ProRule" id="PRU00176"/>
    </source>
</evidence>
<dbReference type="SUPFAM" id="SSF54928">
    <property type="entry name" value="RNA-binding domain, RBD"/>
    <property type="match status" value="1"/>
</dbReference>
<dbReference type="InterPro" id="IPR027157">
    <property type="entry name" value="NCBP2"/>
</dbReference>
<dbReference type="CDD" id="cd12240">
    <property type="entry name" value="RRM_NCBP2"/>
    <property type="match status" value="1"/>
</dbReference>
<proteinExistence type="inferred from homology"/>
<feature type="domain" description="RRM" evidence="12">
    <location>
        <begin position="47"/>
        <end position="125"/>
    </location>
</feature>
<dbReference type="GO" id="GO:0005634">
    <property type="term" value="C:nucleus"/>
    <property type="evidence" value="ECO:0007669"/>
    <property type="project" value="UniProtKB-SubCell"/>
</dbReference>
<gene>
    <name evidence="13" type="ORF">WICMUC_000389</name>
</gene>
<evidence type="ECO:0000256" key="6">
    <source>
        <dbReference type="ARBA" id="ARBA00022816"/>
    </source>
</evidence>
<dbReference type="GO" id="GO:0005846">
    <property type="term" value="C:nuclear cap binding complex"/>
    <property type="evidence" value="ECO:0007669"/>
    <property type="project" value="InterPro"/>
</dbReference>
<evidence type="ECO:0000256" key="3">
    <source>
        <dbReference type="ARBA" id="ARBA00019878"/>
    </source>
</evidence>
<organism evidence="13 14">
    <name type="scientific">Wickerhamomyces mucosus</name>
    <dbReference type="NCBI Taxonomy" id="1378264"/>
    <lineage>
        <taxon>Eukaryota</taxon>
        <taxon>Fungi</taxon>
        <taxon>Dikarya</taxon>
        <taxon>Ascomycota</taxon>
        <taxon>Saccharomycotina</taxon>
        <taxon>Saccharomycetes</taxon>
        <taxon>Phaffomycetales</taxon>
        <taxon>Wickerhamomycetaceae</taxon>
        <taxon>Wickerhamomyces</taxon>
    </lineage>
</organism>
<reference evidence="13" key="2">
    <citation type="submission" date="2021-01" db="EMBL/GenBank/DDBJ databases">
        <authorList>
            <person name="Schikora-Tamarit M.A."/>
        </authorList>
    </citation>
    <scope>NUCLEOTIDE SEQUENCE</scope>
    <source>
        <strain evidence="13">CBS6341</strain>
    </source>
</reference>
<evidence type="ECO:0000256" key="2">
    <source>
        <dbReference type="ARBA" id="ARBA00010725"/>
    </source>
</evidence>
<dbReference type="FunFam" id="3.30.70.330:FF:000538">
    <property type="entry name" value="Nuclear cap-binding protein subunit 2"/>
    <property type="match status" value="1"/>
</dbReference>
<evidence type="ECO:0000256" key="5">
    <source>
        <dbReference type="ARBA" id="ARBA00022664"/>
    </source>
</evidence>
<keyword evidence="8 11" id="KW-0508">mRNA splicing</keyword>
<dbReference type="GO" id="GO:0000339">
    <property type="term" value="F:RNA cap binding"/>
    <property type="evidence" value="ECO:0007669"/>
    <property type="project" value="InterPro"/>
</dbReference>
<evidence type="ECO:0000256" key="8">
    <source>
        <dbReference type="ARBA" id="ARBA00023187"/>
    </source>
</evidence>
<dbReference type="Gene3D" id="3.30.70.330">
    <property type="match status" value="1"/>
</dbReference>
<evidence type="ECO:0000256" key="7">
    <source>
        <dbReference type="ARBA" id="ARBA00022884"/>
    </source>
</evidence>
<dbReference type="GO" id="GO:0051028">
    <property type="term" value="P:mRNA transport"/>
    <property type="evidence" value="ECO:0007669"/>
    <property type="project" value="UniProtKB-KW"/>
</dbReference>
<evidence type="ECO:0000313" key="13">
    <source>
        <dbReference type="EMBL" id="KAH3680322.1"/>
    </source>
</evidence>
<comment type="caution">
    <text evidence="13">The sequence shown here is derived from an EMBL/GenBank/DDBJ whole genome shotgun (WGS) entry which is preliminary data.</text>
</comment>
<keyword evidence="4" id="KW-0813">Transport</keyword>
<dbReference type="OrthoDB" id="201398at2759"/>
<dbReference type="PANTHER" id="PTHR18847:SF0">
    <property type="entry name" value="NUCLEAR CAP-BINDING PROTEIN SUBUNIT 2"/>
    <property type="match status" value="1"/>
</dbReference>
<dbReference type="Proteomes" id="UP000769528">
    <property type="component" value="Unassembled WGS sequence"/>
</dbReference>
<evidence type="ECO:0000256" key="11">
    <source>
        <dbReference type="RuleBase" id="RU364036"/>
    </source>
</evidence>
<keyword evidence="7 10" id="KW-0694">RNA-binding</keyword>
<dbReference type="PROSITE" id="PS50102">
    <property type="entry name" value="RRM"/>
    <property type="match status" value="1"/>
</dbReference>
<dbReference type="InterPro" id="IPR000504">
    <property type="entry name" value="RRM_dom"/>
</dbReference>
<evidence type="ECO:0000313" key="14">
    <source>
        <dbReference type="Proteomes" id="UP000769528"/>
    </source>
</evidence>
<dbReference type="InterPro" id="IPR034148">
    <property type="entry name" value="NCBP2_RRM"/>
</dbReference>
<reference evidence="13" key="1">
    <citation type="journal article" date="2021" name="Open Biol.">
        <title>Shared evolutionary footprints suggest mitochondrial oxidative damage underlies multiple complex I losses in fungi.</title>
        <authorList>
            <person name="Schikora-Tamarit M.A."/>
            <person name="Marcet-Houben M."/>
            <person name="Nosek J."/>
            <person name="Gabaldon T."/>
        </authorList>
    </citation>
    <scope>NUCLEOTIDE SEQUENCE</scope>
    <source>
        <strain evidence="13">CBS6341</strain>
    </source>
</reference>
<dbReference type="InterPro" id="IPR012677">
    <property type="entry name" value="Nucleotide-bd_a/b_plait_sf"/>
</dbReference>
<dbReference type="Pfam" id="PF00076">
    <property type="entry name" value="RRM_1"/>
    <property type="match status" value="1"/>
</dbReference>
<accession>A0A9P8PZB1</accession>
<comment type="subcellular location">
    <subcellularLocation>
        <location evidence="1 11">Nucleus</location>
    </subcellularLocation>
</comment>
<keyword evidence="5 11" id="KW-0507">mRNA processing</keyword>
<dbReference type="PANTHER" id="PTHR18847">
    <property type="entry name" value="20 KD NUCLEAR CAP BINDING PROTEIN"/>
    <property type="match status" value="1"/>
</dbReference>
<evidence type="ECO:0000256" key="1">
    <source>
        <dbReference type="ARBA" id="ARBA00004123"/>
    </source>
</evidence>
<keyword evidence="6" id="KW-0509">mRNA transport</keyword>
<evidence type="ECO:0000259" key="12">
    <source>
        <dbReference type="PROSITE" id="PS50102"/>
    </source>
</evidence>
<comment type="similarity">
    <text evidence="2 11">Belongs to the RRM NCBP2 family.</text>
</comment>
<dbReference type="GO" id="GO:0045292">
    <property type="term" value="P:mRNA cis splicing, via spliceosome"/>
    <property type="evidence" value="ECO:0007669"/>
    <property type="project" value="InterPro"/>
</dbReference>
<name>A0A9P8PZB1_9ASCO</name>
<dbReference type="AlphaFoldDB" id="A0A9P8PZB1"/>
<keyword evidence="9 11" id="KW-0539">Nucleus</keyword>
<dbReference type="InterPro" id="IPR035979">
    <property type="entry name" value="RBD_domain_sf"/>
</dbReference>
<sequence length="223" mass="25746">MSLSEFDEIKFNHTTKRLDFPSSYLLKKARRNPSIGIKNLRDSFQSATIYIGNLSFLTTEEQIYELFNKVGEIKKIIMGLDKFKYTPCGFCFIIFKNHRDSINAVKYLNNTKLDDRYLQIDLDPGFTEGRQFGRGTNGGQVSDELRYDFDEDRGGYGKQFVEGNINNLDVNFRGDDFNNNNNNTGIEHNSIRFGARRKTDSYIPSDINKENENIPEDVEVIDT</sequence>
<protein>
    <recommendedName>
        <fullName evidence="3 11">Nuclear cap-binding protein subunit 2</fullName>
    </recommendedName>
    <alternativeName>
        <fullName evidence="11">20 kDa nuclear cap-binding protein</fullName>
    </alternativeName>
</protein>
<evidence type="ECO:0000256" key="9">
    <source>
        <dbReference type="ARBA" id="ARBA00023242"/>
    </source>
</evidence>
<dbReference type="EMBL" id="JAEUBF010000131">
    <property type="protein sequence ID" value="KAH3680322.1"/>
    <property type="molecule type" value="Genomic_DNA"/>
</dbReference>
<dbReference type="SMART" id="SM00360">
    <property type="entry name" value="RRM"/>
    <property type="match status" value="1"/>
</dbReference>